<feature type="transmembrane region" description="Helical" evidence="6">
    <location>
        <begin position="242"/>
        <end position="261"/>
    </location>
</feature>
<proteinExistence type="inferred from homology"/>
<keyword evidence="6" id="KW-1003">Cell membrane</keyword>
<protein>
    <recommendedName>
        <fullName evidence="6">Probable membrane transporter protein</fullName>
    </recommendedName>
</protein>
<evidence type="ECO:0000256" key="6">
    <source>
        <dbReference type="RuleBase" id="RU363041"/>
    </source>
</evidence>
<keyword evidence="4 6" id="KW-1133">Transmembrane helix</keyword>
<evidence type="ECO:0000256" key="4">
    <source>
        <dbReference type="ARBA" id="ARBA00022989"/>
    </source>
</evidence>
<evidence type="ECO:0000256" key="3">
    <source>
        <dbReference type="ARBA" id="ARBA00022692"/>
    </source>
</evidence>
<dbReference type="RefSeq" id="WP_096801792.1">
    <property type="nucleotide sequence ID" value="NZ_CP023563.1"/>
</dbReference>
<evidence type="ECO:0000256" key="7">
    <source>
        <dbReference type="SAM" id="MobiDB-lite"/>
    </source>
</evidence>
<dbReference type="PANTHER" id="PTHR43701">
    <property type="entry name" value="MEMBRANE TRANSPORTER PROTEIN MJ0441-RELATED"/>
    <property type="match status" value="1"/>
</dbReference>
<dbReference type="Pfam" id="PF01925">
    <property type="entry name" value="TauE"/>
    <property type="match status" value="1"/>
</dbReference>
<dbReference type="KEGG" id="brz:CFK38_03300"/>
<comment type="similarity">
    <text evidence="2 6">Belongs to the 4-toluene sulfonate uptake permease (TSUP) (TC 2.A.102) family.</text>
</comment>
<feature type="transmembrane region" description="Helical" evidence="6">
    <location>
        <begin position="99"/>
        <end position="117"/>
    </location>
</feature>
<feature type="transmembrane region" description="Helical" evidence="6">
    <location>
        <begin position="75"/>
        <end position="93"/>
    </location>
</feature>
<organism evidence="8 9">
    <name type="scientific">Brachybacterium vulturis</name>
    <dbReference type="NCBI Taxonomy" id="2017484"/>
    <lineage>
        <taxon>Bacteria</taxon>
        <taxon>Bacillati</taxon>
        <taxon>Actinomycetota</taxon>
        <taxon>Actinomycetes</taxon>
        <taxon>Micrococcales</taxon>
        <taxon>Dermabacteraceae</taxon>
        <taxon>Brachybacterium</taxon>
    </lineage>
</organism>
<accession>A0A291GKS5</accession>
<evidence type="ECO:0000256" key="2">
    <source>
        <dbReference type="ARBA" id="ARBA00009142"/>
    </source>
</evidence>
<dbReference type="InterPro" id="IPR002781">
    <property type="entry name" value="TM_pro_TauE-like"/>
</dbReference>
<keyword evidence="9" id="KW-1185">Reference proteome</keyword>
<feature type="region of interest" description="Disordered" evidence="7">
    <location>
        <begin position="128"/>
        <end position="192"/>
    </location>
</feature>
<dbReference type="OrthoDB" id="3240334at2"/>
<keyword evidence="3 6" id="KW-0812">Transmembrane</keyword>
<feature type="transmembrane region" description="Helical" evidence="6">
    <location>
        <begin position="268"/>
        <end position="290"/>
    </location>
</feature>
<keyword evidence="5 6" id="KW-0472">Membrane</keyword>
<name>A0A291GKS5_9MICO</name>
<evidence type="ECO:0000256" key="1">
    <source>
        <dbReference type="ARBA" id="ARBA00004141"/>
    </source>
</evidence>
<dbReference type="EMBL" id="CP023563">
    <property type="protein sequence ID" value="ATG50652.1"/>
    <property type="molecule type" value="Genomic_DNA"/>
</dbReference>
<gene>
    <name evidence="8" type="ORF">CFK38_03300</name>
</gene>
<comment type="subcellular location">
    <subcellularLocation>
        <location evidence="6">Cell membrane</location>
        <topology evidence="6">Multi-pass membrane protein</topology>
    </subcellularLocation>
    <subcellularLocation>
        <location evidence="1">Membrane</location>
        <topology evidence="1">Multi-pass membrane protein</topology>
    </subcellularLocation>
</comment>
<evidence type="ECO:0000313" key="9">
    <source>
        <dbReference type="Proteomes" id="UP000218165"/>
    </source>
</evidence>
<evidence type="ECO:0000256" key="5">
    <source>
        <dbReference type="ARBA" id="ARBA00023136"/>
    </source>
</evidence>
<feature type="transmembrane region" description="Helical" evidence="6">
    <location>
        <begin position="209"/>
        <end position="236"/>
    </location>
</feature>
<dbReference type="InterPro" id="IPR051598">
    <property type="entry name" value="TSUP/Inactive_protease-like"/>
</dbReference>
<dbReference type="Proteomes" id="UP000218165">
    <property type="component" value="Chromosome"/>
</dbReference>
<dbReference type="PANTHER" id="PTHR43701:SF2">
    <property type="entry name" value="MEMBRANE TRANSPORTER PROTEIN YJNA-RELATED"/>
    <property type="match status" value="1"/>
</dbReference>
<reference evidence="9" key="1">
    <citation type="submission" date="2017-09" db="EMBL/GenBank/DDBJ databases">
        <title>Brachybacterium sp. VM2412.</title>
        <authorList>
            <person name="Tak E.J."/>
            <person name="Bae J.-W."/>
        </authorList>
    </citation>
    <scope>NUCLEOTIDE SEQUENCE [LARGE SCALE GENOMIC DNA]</scope>
    <source>
        <strain evidence="9">VM2412</strain>
    </source>
</reference>
<feature type="transmembrane region" description="Helical" evidence="6">
    <location>
        <begin position="296"/>
        <end position="318"/>
    </location>
</feature>
<feature type="transmembrane region" description="Helical" evidence="6">
    <location>
        <begin position="32"/>
        <end position="54"/>
    </location>
</feature>
<evidence type="ECO:0000313" key="8">
    <source>
        <dbReference type="EMBL" id="ATG50652.1"/>
    </source>
</evidence>
<dbReference type="GO" id="GO:0005886">
    <property type="term" value="C:plasma membrane"/>
    <property type="evidence" value="ECO:0007669"/>
    <property type="project" value="UniProtKB-SubCell"/>
</dbReference>
<dbReference type="AlphaFoldDB" id="A0A291GKS5"/>
<sequence length="319" mass="32106">MDLVLLAIVVGIGVGIVVGALGAGGGILAVPVLVFLLGMPVHSATASSLVIVLITALASLPHHARRKNVDWRNGLVFAGVSVVGAVVGSRLSALVPSQLLLTLFGVMLVAVAVAMLRRALRTRAEERAEAEQALAEDSAAHDPAAHDPAGQEDAEPVATHDDPVLDQPGPDMVDGADGIRHHHGEPEVPLSPAAPAAPRLPLVIGAATLTGFLTGFFGVGGGFIVVPMLVIALGLAMRRASGTSLLVMVVATAASLLARVGTEVQVDWVTTLIFAAGSAVGGMLGGPLSAKARPSTLTLAFSALLGGVAAVTLVQTLLG</sequence>